<dbReference type="GeneID" id="19401188"/>
<sequence>MTANKKRLYIALYPSGVVGNEERRYHWAFLIGPKVEKGKEVPGARYHVKNSPVGGCVYEEKDVLDVRLTNTLLGRILIAKVENEQRLVNILRNLPVVNGDPNWRCRTWIAKDGTPKPTYDLLEGKETVP</sequence>
<proteinExistence type="predicted"/>
<dbReference type="OrthoDB" id="2679825at2759"/>
<reference evidence="1 2" key="1">
    <citation type="journal article" date="2012" name="PLoS Pathog.">
        <title>Diverse lifestyles and strategies of plant pathogenesis encoded in the genomes of eighteen Dothideomycetes fungi.</title>
        <authorList>
            <person name="Ohm R.A."/>
            <person name="Feau N."/>
            <person name="Henrissat B."/>
            <person name="Schoch C.L."/>
            <person name="Horwitz B.A."/>
            <person name="Barry K.W."/>
            <person name="Condon B.J."/>
            <person name="Copeland A.C."/>
            <person name="Dhillon B."/>
            <person name="Glaser F."/>
            <person name="Hesse C.N."/>
            <person name="Kosti I."/>
            <person name="LaButti K."/>
            <person name="Lindquist E.A."/>
            <person name="Lucas S."/>
            <person name="Salamov A.A."/>
            <person name="Bradshaw R.E."/>
            <person name="Ciuffetti L."/>
            <person name="Hamelin R.C."/>
            <person name="Kema G.H.J."/>
            <person name="Lawrence C."/>
            <person name="Scott J.A."/>
            <person name="Spatafora J.W."/>
            <person name="Turgeon B.G."/>
            <person name="de Wit P.J.G.M."/>
            <person name="Zhong S."/>
            <person name="Goodwin S.B."/>
            <person name="Grigoriev I.V."/>
        </authorList>
    </citation>
    <scope>NUCLEOTIDE SEQUENCE [LARGE SCALE GENOMIC DNA]</scope>
    <source>
        <strain evidence="2">28A</strain>
    </source>
</reference>
<gene>
    <name evidence="1" type="ORF">SETTUDRAFT_172564</name>
</gene>
<dbReference type="RefSeq" id="XP_008028431.1">
    <property type="nucleotide sequence ID" value="XM_008030240.1"/>
</dbReference>
<dbReference type="AlphaFoldDB" id="R0IG46"/>
<dbReference type="EMBL" id="KB908814">
    <property type="protein sequence ID" value="EOA84006.1"/>
    <property type="molecule type" value="Genomic_DNA"/>
</dbReference>
<accession>R0IG46</accession>
<dbReference type="Proteomes" id="UP000016935">
    <property type="component" value="Unassembled WGS sequence"/>
</dbReference>
<keyword evidence="2" id="KW-1185">Reference proteome</keyword>
<evidence type="ECO:0000313" key="1">
    <source>
        <dbReference type="EMBL" id="EOA84006.1"/>
    </source>
</evidence>
<protein>
    <submittedName>
        <fullName evidence="1">Uncharacterized protein</fullName>
    </submittedName>
</protein>
<evidence type="ECO:0000313" key="2">
    <source>
        <dbReference type="Proteomes" id="UP000016935"/>
    </source>
</evidence>
<dbReference type="eggNOG" id="ENOG502SF93">
    <property type="taxonomic scope" value="Eukaryota"/>
</dbReference>
<organism evidence="1 2">
    <name type="scientific">Exserohilum turcicum (strain 28A)</name>
    <name type="common">Northern leaf blight fungus</name>
    <name type="synonym">Setosphaeria turcica</name>
    <dbReference type="NCBI Taxonomy" id="671987"/>
    <lineage>
        <taxon>Eukaryota</taxon>
        <taxon>Fungi</taxon>
        <taxon>Dikarya</taxon>
        <taxon>Ascomycota</taxon>
        <taxon>Pezizomycotina</taxon>
        <taxon>Dothideomycetes</taxon>
        <taxon>Pleosporomycetidae</taxon>
        <taxon>Pleosporales</taxon>
        <taxon>Pleosporineae</taxon>
        <taxon>Pleosporaceae</taxon>
        <taxon>Exserohilum</taxon>
    </lineage>
</organism>
<reference evidence="1 2" key="2">
    <citation type="journal article" date="2013" name="PLoS Genet.">
        <title>Comparative genome structure, secondary metabolite, and effector coding capacity across Cochliobolus pathogens.</title>
        <authorList>
            <person name="Condon B.J."/>
            <person name="Leng Y."/>
            <person name="Wu D."/>
            <person name="Bushley K.E."/>
            <person name="Ohm R.A."/>
            <person name="Otillar R."/>
            <person name="Martin J."/>
            <person name="Schackwitz W."/>
            <person name="Grimwood J."/>
            <person name="MohdZainudin N."/>
            <person name="Xue C."/>
            <person name="Wang R."/>
            <person name="Manning V.A."/>
            <person name="Dhillon B."/>
            <person name="Tu Z.J."/>
            <person name="Steffenson B.J."/>
            <person name="Salamov A."/>
            <person name="Sun H."/>
            <person name="Lowry S."/>
            <person name="LaButti K."/>
            <person name="Han J."/>
            <person name="Copeland A."/>
            <person name="Lindquist E."/>
            <person name="Barry K."/>
            <person name="Schmutz J."/>
            <person name="Baker S.E."/>
            <person name="Ciuffetti L.M."/>
            <person name="Grigoriev I.V."/>
            <person name="Zhong S."/>
            <person name="Turgeon B.G."/>
        </authorList>
    </citation>
    <scope>NUCLEOTIDE SEQUENCE [LARGE SCALE GENOMIC DNA]</scope>
    <source>
        <strain evidence="2">28A</strain>
    </source>
</reference>
<dbReference type="Pfam" id="PF21858">
    <property type="entry name" value="DUF6914"/>
    <property type="match status" value="1"/>
</dbReference>
<dbReference type="InterPro" id="IPR054208">
    <property type="entry name" value="DUF6914"/>
</dbReference>
<dbReference type="HOGENOM" id="CLU_095770_2_0_1"/>
<name>R0IG46_EXST2</name>